<proteinExistence type="predicted"/>
<dbReference type="Proteomes" id="UP000230790">
    <property type="component" value="Unassembled WGS sequence"/>
</dbReference>
<dbReference type="AlphaFoldDB" id="A0A2M8Q718"/>
<feature type="non-terminal residue" evidence="1">
    <location>
        <position position="140"/>
    </location>
</feature>
<reference evidence="1 2" key="1">
    <citation type="submission" date="2017-11" db="EMBL/GenBank/DDBJ databases">
        <title>Evolution of Phototrophy in the Chloroflexi Phylum Driven by Horizontal Gene Transfer.</title>
        <authorList>
            <person name="Ward L.M."/>
            <person name="Hemp J."/>
            <person name="Shih P.M."/>
            <person name="Mcglynn S.E."/>
            <person name="Fischer W."/>
        </authorList>
    </citation>
    <scope>NUCLEOTIDE SEQUENCE [LARGE SCALE GENOMIC DNA]</scope>
    <source>
        <strain evidence="1">JP3_7</strain>
    </source>
</reference>
<evidence type="ECO:0000313" key="1">
    <source>
        <dbReference type="EMBL" id="PJF45608.1"/>
    </source>
</evidence>
<sequence>PSDNDLIVLDRIESLPLPSQVPTIEIPPMHMTHERARMDYAGVTHIHHFFLPRAAQAMGRLWEKARAHPDARIRAFLLFMVEQAIWGLSLLNRYQPIQQGRPGGSQVNRQLTGVYYVASQHAECSPWYNLSGKLDRLAKA</sequence>
<feature type="non-terminal residue" evidence="1">
    <location>
        <position position="1"/>
    </location>
</feature>
<comment type="caution">
    <text evidence="1">The sequence shown here is derived from an EMBL/GenBank/DDBJ whole genome shotgun (WGS) entry which is preliminary data.</text>
</comment>
<protein>
    <submittedName>
        <fullName evidence="1">DNA methylase</fullName>
    </submittedName>
</protein>
<gene>
    <name evidence="1" type="ORF">CUN48_18020</name>
</gene>
<dbReference type="GO" id="GO:0032259">
    <property type="term" value="P:methylation"/>
    <property type="evidence" value="ECO:0007669"/>
    <property type="project" value="UniProtKB-KW"/>
</dbReference>
<keyword evidence="1" id="KW-0489">Methyltransferase</keyword>
<evidence type="ECO:0000313" key="2">
    <source>
        <dbReference type="Proteomes" id="UP000230790"/>
    </source>
</evidence>
<dbReference type="EMBL" id="PGTN01000923">
    <property type="protein sequence ID" value="PJF45608.1"/>
    <property type="molecule type" value="Genomic_DNA"/>
</dbReference>
<name>A0A2M8Q718_9CHLR</name>
<dbReference type="GO" id="GO:0008168">
    <property type="term" value="F:methyltransferase activity"/>
    <property type="evidence" value="ECO:0007669"/>
    <property type="project" value="UniProtKB-KW"/>
</dbReference>
<accession>A0A2M8Q718</accession>
<organism evidence="1 2">
    <name type="scientific">Candidatus Thermofonsia Clade 3 bacterium</name>
    <dbReference type="NCBI Taxonomy" id="2364212"/>
    <lineage>
        <taxon>Bacteria</taxon>
        <taxon>Bacillati</taxon>
        <taxon>Chloroflexota</taxon>
        <taxon>Candidatus Thermofontia</taxon>
        <taxon>Candidatus Thermofonsia Clade 3</taxon>
    </lineage>
</organism>
<keyword evidence="1" id="KW-0808">Transferase</keyword>